<keyword evidence="2" id="KW-0378">Hydrolase</keyword>
<evidence type="ECO:0000313" key="3">
    <source>
        <dbReference type="Proteomes" id="UP001296706"/>
    </source>
</evidence>
<dbReference type="InterPro" id="IPR003615">
    <property type="entry name" value="HNH_nuc"/>
</dbReference>
<dbReference type="Gene3D" id="1.10.30.50">
    <property type="match status" value="1"/>
</dbReference>
<sequence length="103" mass="11375">MAAVGFLVEVDLGVGQASVVVDGGCAGCGRPPSWCEVHHITAWQDGGDTALHNCVMLCRTCHRLQHHSEWEVRIRDGLPELIPPAWIDPQRRPRRKPLLHLAA</sequence>
<evidence type="ECO:0000313" key="2">
    <source>
        <dbReference type="EMBL" id="NMH81830.1"/>
    </source>
</evidence>
<dbReference type="Pfam" id="PF01844">
    <property type="entry name" value="HNH"/>
    <property type="match status" value="1"/>
</dbReference>
<reference evidence="2 3" key="1">
    <citation type="submission" date="2020-04" db="EMBL/GenBank/DDBJ databases">
        <authorList>
            <person name="Klaysubun C."/>
            <person name="Duangmal K."/>
            <person name="Lipun K."/>
        </authorList>
    </citation>
    <scope>NUCLEOTIDE SEQUENCE [LARGE SCALE GENOMIC DNA]</scope>
    <source>
        <strain evidence="2 3">JCM 11839</strain>
    </source>
</reference>
<comment type="caution">
    <text evidence="2">The sequence shown here is derived from an EMBL/GenBank/DDBJ whole genome shotgun (WGS) entry which is preliminary data.</text>
</comment>
<dbReference type="InterPro" id="IPR002711">
    <property type="entry name" value="HNH"/>
</dbReference>
<keyword evidence="2" id="KW-0540">Nuclease</keyword>
<proteinExistence type="predicted"/>
<organism evidence="2 3">
    <name type="scientific">Pseudonocardia xinjiangensis</name>
    <dbReference type="NCBI Taxonomy" id="75289"/>
    <lineage>
        <taxon>Bacteria</taxon>
        <taxon>Bacillati</taxon>
        <taxon>Actinomycetota</taxon>
        <taxon>Actinomycetes</taxon>
        <taxon>Pseudonocardiales</taxon>
        <taxon>Pseudonocardiaceae</taxon>
        <taxon>Pseudonocardia</taxon>
    </lineage>
</organism>
<keyword evidence="2" id="KW-0255">Endonuclease</keyword>
<dbReference type="EMBL" id="JAAXKY010000174">
    <property type="protein sequence ID" value="NMH81830.1"/>
    <property type="molecule type" value="Genomic_DNA"/>
</dbReference>
<evidence type="ECO:0000259" key="1">
    <source>
        <dbReference type="SMART" id="SM00507"/>
    </source>
</evidence>
<accession>A0ABX1RRW4</accession>
<dbReference type="Proteomes" id="UP001296706">
    <property type="component" value="Unassembled WGS sequence"/>
</dbReference>
<feature type="domain" description="HNH nuclease" evidence="1">
    <location>
        <begin position="14"/>
        <end position="63"/>
    </location>
</feature>
<protein>
    <submittedName>
        <fullName evidence="2">HNH endonuclease</fullName>
    </submittedName>
</protein>
<dbReference type="SMART" id="SM00507">
    <property type="entry name" value="HNHc"/>
    <property type="match status" value="1"/>
</dbReference>
<name>A0ABX1RRW4_9PSEU</name>
<gene>
    <name evidence="2" type="ORF">HF577_32660</name>
</gene>
<dbReference type="GO" id="GO:0004519">
    <property type="term" value="F:endonuclease activity"/>
    <property type="evidence" value="ECO:0007669"/>
    <property type="project" value="UniProtKB-KW"/>
</dbReference>
<dbReference type="CDD" id="cd00085">
    <property type="entry name" value="HNHc"/>
    <property type="match status" value="1"/>
</dbReference>
<keyword evidence="3" id="KW-1185">Reference proteome</keyword>